<dbReference type="Pfam" id="PF00106">
    <property type="entry name" value="adh_short"/>
    <property type="match status" value="1"/>
</dbReference>
<dbReference type="Gene3D" id="3.40.50.720">
    <property type="entry name" value="NAD(P)-binding Rossmann-like Domain"/>
    <property type="match status" value="1"/>
</dbReference>
<dbReference type="EMBL" id="LT558118">
    <property type="protein sequence ID" value="SAM70891.1"/>
    <property type="molecule type" value="Genomic_DNA"/>
</dbReference>
<accession>A0A1K0H6W1</accession>
<sequence length="387" mass="41699">MDLISSAFDKLSIPIPDTETLSLLGTLICIVLTAPLAVMFHFSARPRIQGIKIYEERVLILGASNERGVGEALALQYARRGCRDLILVGRNLEGLEAVRKRCIAQAAEGEEYDMSGEAPGDEAKLKHESRIHCIAADCSKAEDVDKLRKQVSAKFKGLDTLHICFGVSALLPLLGVAGVDPIRPTEKQDLTKVFPDASGLLAVQQAVTSASNVNVAGTAICLAAFLPMLQTTSPFPAAVLMSSAAALFATPTRSVYAATKSAQLSLFRSVAIEAQAHADKSAKKDSGSGKRRNKVRFLSICPGTIATSFRHSAVDLDSSKAAMPQDLAWVKGEKMLTSADVAEKTIFAVDRYTEGTITLPPFYAFATWLDKIFPSFIAKQARKKYAY</sequence>
<reference evidence="6" key="2">
    <citation type="submission" date="2016-04" db="EMBL/GenBank/DDBJ databases">
        <authorList>
            <person name="Guldener U."/>
            <person name="Guldener U."/>
        </authorList>
    </citation>
    <scope>NUCLEOTIDE SEQUENCE [LARGE SCALE GENOMIC DNA]</scope>
    <source>
        <strain evidence="6">UB2112</strain>
    </source>
</reference>
<protein>
    <recommendedName>
        <fullName evidence="8">NAD(P)-binding protein</fullName>
    </recommendedName>
</protein>
<reference evidence="5" key="3">
    <citation type="submission" date="2018-08" db="EMBL/GenBank/DDBJ databases">
        <authorList>
            <person name="Guldener U."/>
        </authorList>
    </citation>
    <scope>NUCLEOTIDE SEQUENCE</scope>
    <source>
        <strain evidence="5">UB2</strain>
    </source>
</reference>
<dbReference type="OrthoDB" id="37659at2759"/>
<evidence type="ECO:0000256" key="2">
    <source>
        <dbReference type="ARBA" id="ARBA00023002"/>
    </source>
</evidence>
<keyword evidence="2" id="KW-0560">Oxidoreductase</keyword>
<proteinExistence type="inferred from homology"/>
<reference evidence="4" key="1">
    <citation type="submission" date="2016-04" db="EMBL/GenBank/DDBJ databases">
        <authorList>
            <person name="Evans L.H."/>
            <person name="Alamgir A."/>
            <person name="Owens N."/>
            <person name="Weber N.D."/>
            <person name="Virtaneva K."/>
            <person name="Barbian K."/>
            <person name="Babar A."/>
            <person name="Rosenke K."/>
        </authorList>
    </citation>
    <scope>NUCLEOTIDE SEQUENCE</scope>
    <source>
        <strain evidence="4">UB2112</strain>
    </source>
</reference>
<dbReference type="PANTHER" id="PTHR24321">
    <property type="entry name" value="DEHYDROGENASES, SHORT CHAIN"/>
    <property type="match status" value="1"/>
</dbReference>
<dbReference type="GO" id="GO:0016491">
    <property type="term" value="F:oxidoreductase activity"/>
    <property type="evidence" value="ECO:0007669"/>
    <property type="project" value="UniProtKB-KW"/>
</dbReference>
<dbReference type="InterPro" id="IPR036291">
    <property type="entry name" value="NAD(P)-bd_dom_sf"/>
</dbReference>
<feature type="transmembrane region" description="Helical" evidence="3">
    <location>
        <begin position="20"/>
        <end position="42"/>
    </location>
</feature>
<evidence type="ECO:0000313" key="5">
    <source>
        <dbReference type="EMBL" id="SYW85291.1"/>
    </source>
</evidence>
<evidence type="ECO:0000256" key="3">
    <source>
        <dbReference type="SAM" id="Phobius"/>
    </source>
</evidence>
<organism evidence="4 6">
    <name type="scientific">Ustilago bromivora</name>
    <dbReference type="NCBI Taxonomy" id="307758"/>
    <lineage>
        <taxon>Eukaryota</taxon>
        <taxon>Fungi</taxon>
        <taxon>Dikarya</taxon>
        <taxon>Basidiomycota</taxon>
        <taxon>Ustilaginomycotina</taxon>
        <taxon>Ustilaginomycetes</taxon>
        <taxon>Ustilaginales</taxon>
        <taxon>Ustilaginaceae</taxon>
        <taxon>Ustilago</taxon>
    </lineage>
</organism>
<dbReference type="AlphaFoldDB" id="A0A1K0H6W1"/>
<evidence type="ECO:0000256" key="1">
    <source>
        <dbReference type="ARBA" id="ARBA00006484"/>
    </source>
</evidence>
<comment type="similarity">
    <text evidence="1">Belongs to the short-chain dehydrogenases/reductases (SDR) family.</text>
</comment>
<evidence type="ECO:0000313" key="6">
    <source>
        <dbReference type="Proteomes" id="UP000179920"/>
    </source>
</evidence>
<dbReference type="Proteomes" id="UP000658997">
    <property type="component" value="Unassembled WGS sequence"/>
</dbReference>
<evidence type="ECO:0000313" key="7">
    <source>
        <dbReference type="Proteomes" id="UP000658997"/>
    </source>
</evidence>
<gene>
    <name evidence="5" type="ORF">UBRO2_05764</name>
    <name evidence="4" type="ORF">UBRO_00418</name>
</gene>
<dbReference type="SUPFAM" id="SSF51735">
    <property type="entry name" value="NAD(P)-binding Rossmann-fold domains"/>
    <property type="match status" value="1"/>
</dbReference>
<name>A0A1K0H6W1_9BASI</name>
<keyword evidence="7" id="KW-1185">Reference proteome</keyword>
<evidence type="ECO:0000313" key="4">
    <source>
        <dbReference type="EMBL" id="SAM70891.1"/>
    </source>
</evidence>
<evidence type="ECO:0008006" key="8">
    <source>
        <dbReference type="Google" id="ProtNLM"/>
    </source>
</evidence>
<dbReference type="InterPro" id="IPR002347">
    <property type="entry name" value="SDR_fam"/>
</dbReference>
<dbReference type="EMBL" id="ULHB01000206">
    <property type="protein sequence ID" value="SYW85291.1"/>
    <property type="molecule type" value="Genomic_DNA"/>
</dbReference>
<keyword evidence="3" id="KW-1133">Transmembrane helix</keyword>
<dbReference type="Proteomes" id="UP000179920">
    <property type="component" value="Chromosome II"/>
</dbReference>
<keyword evidence="3" id="KW-0812">Transmembrane</keyword>
<dbReference type="PANTHER" id="PTHR24321:SF8">
    <property type="entry name" value="ESTRADIOL 17-BETA-DEHYDROGENASE 8-RELATED"/>
    <property type="match status" value="1"/>
</dbReference>
<keyword evidence="3" id="KW-0472">Membrane</keyword>